<feature type="domain" description="Golgi associated RAB2 interactor protein-like Rab2B-binding" evidence="3">
    <location>
        <begin position="66"/>
        <end position="113"/>
    </location>
</feature>
<evidence type="ECO:0000259" key="5">
    <source>
        <dbReference type="Pfam" id="PF23314"/>
    </source>
</evidence>
<accession>F7CMS3</accession>
<dbReference type="InterPro" id="IPR056243">
    <property type="entry name" value="TASOR_ab_dom"/>
</dbReference>
<feature type="domain" description="TASOR alpha/beta" evidence="5">
    <location>
        <begin position="2059"/>
        <end position="2157"/>
    </location>
</feature>
<keyword evidence="8" id="KW-1185">Reference proteome</keyword>
<dbReference type="InterPro" id="IPR022188">
    <property type="entry name" value="TASOR_DUF3715"/>
</dbReference>
<dbReference type="GO" id="GO:0005654">
    <property type="term" value="C:nucleoplasm"/>
    <property type="evidence" value="ECO:0000318"/>
    <property type="project" value="GO_Central"/>
</dbReference>
<feature type="region of interest" description="Disordered" evidence="2">
    <location>
        <begin position="504"/>
        <end position="600"/>
    </location>
</feature>
<reference evidence="7" key="1">
    <citation type="submission" date="2025-08" db="UniProtKB">
        <authorList>
            <consortium name="Ensembl"/>
        </authorList>
    </citation>
    <scope>IDENTIFICATION</scope>
    <source>
        <strain evidence="7">Glennie</strain>
    </source>
</reference>
<feature type="compositionally biased region" description="Acidic residues" evidence="2">
    <location>
        <begin position="852"/>
        <end position="861"/>
    </location>
</feature>
<dbReference type="Pfam" id="PF24630">
    <property type="entry name" value="PIN_TASOR"/>
    <property type="match status" value="1"/>
</dbReference>
<feature type="region of interest" description="Disordered" evidence="2">
    <location>
        <begin position="620"/>
        <end position="654"/>
    </location>
</feature>
<dbReference type="OMA" id="VPCYIQI"/>
<reference evidence="7" key="2">
    <citation type="submission" date="2025-09" db="UniProtKB">
        <authorList>
            <consortium name="Ensembl"/>
        </authorList>
    </citation>
    <scope>IDENTIFICATION</scope>
    <source>
        <strain evidence="7">Glennie</strain>
    </source>
</reference>
<dbReference type="Pfam" id="PF12480">
    <property type="entry name" value="GARIL_Rab2_bd"/>
    <property type="match status" value="1"/>
</dbReference>
<feature type="compositionally biased region" description="Low complexity" evidence="2">
    <location>
        <begin position="562"/>
        <end position="571"/>
    </location>
</feature>
<feature type="compositionally biased region" description="Polar residues" evidence="2">
    <location>
        <begin position="518"/>
        <end position="535"/>
    </location>
</feature>
<feature type="domain" description="TASOR PIN" evidence="6">
    <location>
        <begin position="2161"/>
        <end position="2298"/>
    </location>
</feature>
<proteinExistence type="inferred from homology"/>
<feature type="compositionally biased region" description="Low complexity" evidence="2">
    <location>
        <begin position="1367"/>
        <end position="1382"/>
    </location>
</feature>
<feature type="compositionally biased region" description="Polar residues" evidence="2">
    <location>
        <begin position="1017"/>
        <end position="1026"/>
    </location>
</feature>
<feature type="region of interest" description="Disordered" evidence="2">
    <location>
        <begin position="1871"/>
        <end position="1968"/>
    </location>
</feature>
<feature type="compositionally biased region" description="Low complexity" evidence="2">
    <location>
        <begin position="1299"/>
        <end position="1310"/>
    </location>
</feature>
<comment type="similarity">
    <text evidence="1">Belongs to the TASOR family.</text>
</comment>
<evidence type="ECO:0000259" key="4">
    <source>
        <dbReference type="Pfam" id="PF12509"/>
    </source>
</evidence>
<feature type="region of interest" description="Disordered" evidence="2">
    <location>
        <begin position="1294"/>
        <end position="1446"/>
    </location>
</feature>
<feature type="region of interest" description="Disordered" evidence="2">
    <location>
        <begin position="412"/>
        <end position="461"/>
    </location>
</feature>
<feature type="compositionally biased region" description="Basic and acidic residues" evidence="2">
    <location>
        <begin position="1027"/>
        <end position="1061"/>
    </location>
</feature>
<feature type="compositionally biased region" description="Polar residues" evidence="2">
    <location>
        <begin position="544"/>
        <end position="558"/>
    </location>
</feature>
<feature type="compositionally biased region" description="Polar residues" evidence="2">
    <location>
        <begin position="1482"/>
        <end position="1493"/>
    </location>
</feature>
<dbReference type="PANTHER" id="PTHR16207:SF10">
    <property type="entry name" value="PROTEIN TASOR 2"/>
    <property type="match status" value="1"/>
</dbReference>
<dbReference type="InterPro" id="IPR022168">
    <property type="entry name" value="GARIL-like_Rab2B-bd"/>
</dbReference>
<feature type="region of interest" description="Disordered" evidence="2">
    <location>
        <begin position="962"/>
        <end position="994"/>
    </location>
</feature>
<feature type="compositionally biased region" description="Basic and acidic residues" evidence="2">
    <location>
        <begin position="965"/>
        <end position="985"/>
    </location>
</feature>
<sequence>KLMCDVTLWSPHGTMIPAWLPQELDIKYVMHVSSLKKKLPEAAFRKSSYVKGRVCHEGICFSLYEMEISNKQGTRLDRLKEFIKNKKLAVIKCLEGGRFLLLLTSSALICDTDPKYLIFFSCILEENELTCEDEEEGISRRVMPILPALQYALLVAKKPSVEEGIQLNTAVKHHFHEFTKLERSSSMASQDIIDDQLFLSFETLPSELELTLTSEKYPLPSIAHLQSYFSAPDSYTLEVSHALECLSGRSPTPCLISDEICDTGFSRFMPLDAELPESRVEGRNETETSKQAEDTDPASEPNLVLNSRDRNENQERNQNARVNLCCPFPKKLRSKAKDIPSSETTLKLAKGQFPQKRKRGAEVLTAQFVQTTKSVLNSQKTPVWEDVPEEAKNKKLKKQETTVTKVVTVTKRVVKRPSQKQRGHMLKSKQNPRSRKHPDSAKGETHSQLPTETSSKGRGTAVATQIDTTDAAPDDLQAKPSGRCDSLALNMLADLALSSATSSAHLSFPRDPPAPSDLPQNNESSLSTENSPQGTSDHEYHSLARSQSGGPASDTTPKASSDDSSSDVAVSQREKCLGPSSSTSADSPTVLPQETHEARGTNTTSFISAEHSYASLTAEQFKKHPPQKGSQVPAFAKNGAKGPEAGTPVGKVMPFRHQQNSPVQKLLEDTLVKPKSSPLSPCSKEDFGHSHTVSSCNGSFKITCKWEAEYVFSLDSKYTNNPLEKTIIRALHGPWDSDMPDNVEEVKLILHMWVALFYSNQNKVLSSSRKVVEHSNPVKYVSINSTMDSFEFSEISEESLGEEGHPGSPGLEEDQPSRNSLSKISFPCTNSLLSSSMPASSSGLESCTLDEWEDPFSEEDPPGVRECQDDAVSCSNEEEPHGRPEDSTSMLSGEYCNPHIQAEDEKNESYQKPEASNVAFAKVDISQTLSTKTPQDKMISDQSVASTLKTKKGLLSKVGACENSAEERGPRRKVAECQEAEKIPGERSPCTSITKNVDSQTDVAPVSGTEFIRKVSSVPSRETTQARLHEDYRDTSSAYRREPADDKHLCNSSEEKGKLGKENYSPQKRFTVSISETPTGSTLIEAITSPTALPACQALSDDMKAKEGFLLIQGLQSVSSSQVQPAAITTSVDRETDSARCMFPIPSLPIPLEKEREEGDLRCESMHFESASLAFAKGACIPMDREEAIEFSESDSEISAIELTLTISPPSSPMRARNDPLEDLEFQDNSEEPLELPSTNYTGTSPEDKEINTNDCISLCLKELLEPQKSQESQYFDLLSDRLGNREEAKMILKSPLGASTEAESPASSSKDPSGETPPPQHMVPRILDLHNQGFEEVPESSLMGSAHPPTGASLENDTTTQEKQAESSTEVTTSSTEVTTSLNSPQEKKESPVLPPEERDWEGNSPVGQSNGLGKPNNPEVALEELTKPEDSWPPDSKAKKVLGQESLSLKCVISETSEPPYKHNERKRERFLCVPALLSSTLSQPQDSPRNSEVDFQGSVLGLREHGQWQGQSLNSDGVSQNPFLEARPHLESSKCASEGHISPTRDTGRGHEEAQFQEGETPAFQKAKSLQSTTSPAGDPDEAPPDSASATTSVAEANGRKTLQSQKRPEHEKKDGDSGHRPTDSPSAALGTPPDREAEMAEEVSGRGLPTSSVPKALGSSACRDHVAHGCPVRQPEAEPAANPLGRDGAPNWNSSFYSTPLSTKAPGQESFGGAKKQHKLSSEEFGVLRTRKRAEAAAANYDSPVNADRSDREGWDYASKAPGLEAGAQQGSCIPTPREKERSVPFLVNIRDQHGISRAYANFTITKKVKDNTRTLQVLKKPPSVPAESGLISSWPGTISQSPDSLTQNTLDLEYLRFSYKLKQMMKNPKSSLPPSLHFPPAESPTPSGVETFPLTKEPEAPSLQHPVYRSRSPLKVTIASSESQRGAAGWSPRKQHDDLRSRSDRPSKNLPRSGRGPSHPAHLRKLRYDGKLKESWNGISLILSEFTEFSKVIMNSNQQILQENSVNVAPGEAAAQKTVLLVCPRRPVSFENLITDLCTNLRNKLGSVMREVCKSSFMFYLIETETDGSFFLKAKNFLKKAGHVEIEPLHFCQMLHRDSSSSPLVVFIRNEDIATHVHQIPCLLKLKRCPGVIFAGVDSPEDVLGSTYQELFCAGGFVVSDNKVLEAMTLVELKDVIRVMERLNENGRWQWLLHYQESKKLREGNRMDSIAHKKNSILKSCLGTNMIEVLHYHQCDMHSASKSDTLKCLLGLQVQRVAARFAVYLTEKLTAATESFESSGILVTDVTTFVATLPQAAAPFKSSYW</sequence>
<evidence type="ECO:0000259" key="3">
    <source>
        <dbReference type="Pfam" id="PF12480"/>
    </source>
</evidence>
<feature type="compositionally biased region" description="Basic and acidic residues" evidence="2">
    <location>
        <begin position="1387"/>
        <end position="1403"/>
    </location>
</feature>
<evidence type="ECO:0000259" key="6">
    <source>
        <dbReference type="Pfam" id="PF24630"/>
    </source>
</evidence>
<feature type="region of interest" description="Disordered" evidence="2">
    <location>
        <begin position="1014"/>
        <end position="1061"/>
    </location>
</feature>
<dbReference type="HOGENOM" id="CLU_000681_0_0_1"/>
<feature type="region of interest" description="Disordered" evidence="2">
    <location>
        <begin position="852"/>
        <end position="893"/>
    </location>
</feature>
<protein>
    <recommendedName>
        <fullName evidence="9">Transcription activation suppressor family member 2</fullName>
    </recommendedName>
</protein>
<feature type="region of interest" description="Disordered" evidence="2">
    <location>
        <begin position="794"/>
        <end position="822"/>
    </location>
</feature>
<dbReference type="InterPro" id="IPR056242">
    <property type="entry name" value="PIN_TASOR"/>
</dbReference>
<feature type="compositionally biased region" description="Basic residues" evidence="2">
    <location>
        <begin position="412"/>
        <end position="436"/>
    </location>
</feature>
<feature type="compositionally biased region" description="Polar residues" evidence="2">
    <location>
        <begin position="1511"/>
        <end position="1525"/>
    </location>
</feature>
<feature type="compositionally biased region" description="Polar residues" evidence="2">
    <location>
        <begin position="446"/>
        <end position="461"/>
    </location>
</feature>
<dbReference type="GeneTree" id="ENSGT00530000063735"/>
<feature type="compositionally biased region" description="Polar residues" evidence="2">
    <location>
        <begin position="1695"/>
        <end position="1706"/>
    </location>
</feature>
<dbReference type="PANTHER" id="PTHR16207">
    <property type="entry name" value="SET DOMAIN-CONTAINING PROTEIN"/>
    <property type="match status" value="1"/>
</dbReference>
<feature type="region of interest" description="Disordered" evidence="2">
    <location>
        <begin position="273"/>
        <end position="321"/>
    </location>
</feature>
<feature type="region of interest" description="Disordered" evidence="2">
    <location>
        <begin position="1482"/>
        <end position="1501"/>
    </location>
</feature>
<feature type="compositionally biased region" description="Basic and acidic residues" evidence="2">
    <location>
        <begin position="1939"/>
        <end position="1952"/>
    </location>
</feature>
<dbReference type="Pfam" id="PF12509">
    <property type="entry name" value="DUF3715"/>
    <property type="match status" value="1"/>
</dbReference>
<dbReference type="eggNOG" id="ENOG502RJQA">
    <property type="taxonomic scope" value="Eukaryota"/>
</dbReference>
<dbReference type="InParanoid" id="F7CMS3"/>
<dbReference type="FunCoup" id="F7CMS3">
    <property type="interactions" value="2890"/>
</dbReference>
<feature type="compositionally biased region" description="Polar residues" evidence="2">
    <location>
        <begin position="1591"/>
        <end position="1609"/>
    </location>
</feature>
<dbReference type="GO" id="GO:0045814">
    <property type="term" value="P:negative regulation of gene expression, epigenetic"/>
    <property type="evidence" value="ECO:0007669"/>
    <property type="project" value="InterPro"/>
</dbReference>
<feature type="compositionally biased region" description="Polar residues" evidence="2">
    <location>
        <begin position="1354"/>
        <end position="1363"/>
    </location>
</feature>
<feature type="compositionally biased region" description="Polar residues" evidence="2">
    <location>
        <begin position="579"/>
        <end position="592"/>
    </location>
</feature>
<evidence type="ECO:0008006" key="9">
    <source>
        <dbReference type="Google" id="ProtNLM"/>
    </source>
</evidence>
<dbReference type="InterPro" id="IPR046432">
    <property type="entry name" value="TASOR"/>
</dbReference>
<dbReference type="Pfam" id="PF23314">
    <property type="entry name" value="TASOR_alpha-beta"/>
    <property type="match status" value="1"/>
</dbReference>
<evidence type="ECO:0000313" key="7">
    <source>
        <dbReference type="Ensembl" id="ENSOANP00000024335.5"/>
    </source>
</evidence>
<evidence type="ECO:0000313" key="8">
    <source>
        <dbReference type="Proteomes" id="UP000002279"/>
    </source>
</evidence>
<feature type="region of interest" description="Disordered" evidence="2">
    <location>
        <begin position="1228"/>
        <end position="1249"/>
    </location>
</feature>
<dbReference type="Bgee" id="ENSOANG00000015462">
    <property type="expression patterns" value="Expressed in testis and 8 other cell types or tissues"/>
</dbReference>
<dbReference type="Proteomes" id="UP000002279">
    <property type="component" value="Unplaced"/>
</dbReference>
<name>F7CMS3_ORNAN</name>
<feature type="region of interest" description="Disordered" evidence="2">
    <location>
        <begin position="1509"/>
        <end position="1727"/>
    </location>
</feature>
<organism evidence="7 8">
    <name type="scientific">Ornithorhynchus anatinus</name>
    <name type="common">Duckbill platypus</name>
    <dbReference type="NCBI Taxonomy" id="9258"/>
    <lineage>
        <taxon>Eukaryota</taxon>
        <taxon>Metazoa</taxon>
        <taxon>Chordata</taxon>
        <taxon>Craniata</taxon>
        <taxon>Vertebrata</taxon>
        <taxon>Euteleostomi</taxon>
        <taxon>Mammalia</taxon>
        <taxon>Monotremata</taxon>
        <taxon>Ornithorhynchidae</taxon>
        <taxon>Ornithorhynchus</taxon>
    </lineage>
</organism>
<evidence type="ECO:0000256" key="2">
    <source>
        <dbReference type="SAM" id="MobiDB-lite"/>
    </source>
</evidence>
<feature type="domain" description="TASOR pseudo-PARP" evidence="4">
    <location>
        <begin position="508"/>
        <end position="661"/>
    </location>
</feature>
<dbReference type="Ensembl" id="ENSOANT00000024339.5">
    <property type="protein sequence ID" value="ENSOANP00000024335.5"/>
    <property type="gene ID" value="ENSOANG00000015462.5"/>
</dbReference>
<evidence type="ECO:0000256" key="1">
    <source>
        <dbReference type="ARBA" id="ARBA00008058"/>
    </source>
</evidence>
<feature type="compositionally biased region" description="Basic and acidic residues" evidence="2">
    <location>
        <begin position="276"/>
        <end position="293"/>
    </location>
</feature>
<feature type="compositionally biased region" description="Basic and acidic residues" evidence="2">
    <location>
        <begin position="1610"/>
        <end position="1626"/>
    </location>
</feature>